<name>A0A6G1DVN0_9ORYZ</name>
<keyword evidence="3 11" id="KW-0732">Signal</keyword>
<dbReference type="OrthoDB" id="782862at2759"/>
<dbReference type="PANTHER" id="PTHR33021:SF44">
    <property type="entry name" value="EARLY NODULIN-LIKE PROTEIN 8"/>
    <property type="match status" value="1"/>
</dbReference>
<feature type="signal peptide" evidence="11">
    <location>
        <begin position="1"/>
        <end position="26"/>
    </location>
</feature>
<feature type="transmembrane region" description="Helical" evidence="10">
    <location>
        <begin position="172"/>
        <end position="195"/>
    </location>
</feature>
<dbReference type="GO" id="GO:0005886">
    <property type="term" value="C:plasma membrane"/>
    <property type="evidence" value="ECO:0007669"/>
    <property type="project" value="TreeGrafter"/>
</dbReference>
<dbReference type="InterPro" id="IPR003245">
    <property type="entry name" value="Phytocyanin_dom"/>
</dbReference>
<dbReference type="SUPFAM" id="SSF49503">
    <property type="entry name" value="Cupredoxins"/>
    <property type="match status" value="1"/>
</dbReference>
<evidence type="ECO:0000256" key="6">
    <source>
        <dbReference type="ARBA" id="ARBA00023180"/>
    </source>
</evidence>
<dbReference type="InterPro" id="IPR041846">
    <property type="entry name" value="ENL_dom"/>
</dbReference>
<comment type="similarity">
    <text evidence="8">Belongs to the early nodulin-like (ENODL) family.</text>
</comment>
<keyword evidence="2" id="KW-0336">GPI-anchor</keyword>
<evidence type="ECO:0000313" key="13">
    <source>
        <dbReference type="EMBL" id="KAF0916164.1"/>
    </source>
</evidence>
<evidence type="ECO:0000256" key="8">
    <source>
        <dbReference type="ARBA" id="ARBA00035011"/>
    </source>
</evidence>
<dbReference type="InterPro" id="IPR039391">
    <property type="entry name" value="Phytocyanin-like"/>
</dbReference>
<dbReference type="GO" id="GO:0098552">
    <property type="term" value="C:side of membrane"/>
    <property type="evidence" value="ECO:0007669"/>
    <property type="project" value="UniProtKB-KW"/>
</dbReference>
<dbReference type="GO" id="GO:0009055">
    <property type="term" value="F:electron transfer activity"/>
    <property type="evidence" value="ECO:0007669"/>
    <property type="project" value="InterPro"/>
</dbReference>
<evidence type="ECO:0000256" key="1">
    <source>
        <dbReference type="ARBA" id="ARBA00004589"/>
    </source>
</evidence>
<evidence type="ECO:0000256" key="11">
    <source>
        <dbReference type="SAM" id="SignalP"/>
    </source>
</evidence>
<keyword evidence="10" id="KW-1133">Transmembrane helix</keyword>
<dbReference type="Pfam" id="PF02298">
    <property type="entry name" value="Cu_bind_like"/>
    <property type="match status" value="1"/>
</dbReference>
<accession>A0A6G1DVN0</accession>
<keyword evidence="7" id="KW-0449">Lipoprotein</keyword>
<feature type="chain" id="PRO_5026305527" description="Phytocyanin domain-containing protein" evidence="11">
    <location>
        <begin position="27"/>
        <end position="196"/>
    </location>
</feature>
<keyword evidence="10" id="KW-0812">Transmembrane</keyword>
<keyword evidence="14" id="KW-1185">Reference proteome</keyword>
<comment type="subcellular location">
    <subcellularLocation>
        <location evidence="9">Endomembrane system</location>
        <topology evidence="9">Lipid-anchor</topology>
    </subcellularLocation>
    <subcellularLocation>
        <location evidence="1">Membrane</location>
        <topology evidence="1">Lipid-anchor</topology>
        <topology evidence="1">GPI-anchor</topology>
    </subcellularLocation>
</comment>
<evidence type="ECO:0000256" key="9">
    <source>
        <dbReference type="ARBA" id="ARBA00037868"/>
    </source>
</evidence>
<dbReference type="EMBL" id="SPHZ02000005">
    <property type="protein sequence ID" value="KAF0916164.1"/>
    <property type="molecule type" value="Genomic_DNA"/>
</dbReference>
<reference evidence="13 14" key="1">
    <citation type="submission" date="2019-11" db="EMBL/GenBank/DDBJ databases">
        <title>Whole genome sequence of Oryza granulata.</title>
        <authorList>
            <person name="Li W."/>
        </authorList>
    </citation>
    <scope>NUCLEOTIDE SEQUENCE [LARGE SCALE GENOMIC DNA]</scope>
    <source>
        <strain evidence="14">cv. Menghai</strain>
        <tissue evidence="13">Leaf</tissue>
    </source>
</reference>
<comment type="caution">
    <text evidence="13">The sequence shown here is derived from an EMBL/GenBank/DDBJ whole genome shotgun (WGS) entry which is preliminary data.</text>
</comment>
<dbReference type="PROSITE" id="PS51485">
    <property type="entry name" value="PHYTOCYANIN"/>
    <property type="match status" value="1"/>
</dbReference>
<gene>
    <name evidence="13" type="ORF">E2562_000760</name>
</gene>
<dbReference type="PANTHER" id="PTHR33021">
    <property type="entry name" value="BLUE COPPER PROTEIN"/>
    <property type="match status" value="1"/>
</dbReference>
<keyword evidence="4 10" id="KW-0472">Membrane</keyword>
<protein>
    <recommendedName>
        <fullName evidence="12">Phytocyanin domain-containing protein</fullName>
    </recommendedName>
</protein>
<evidence type="ECO:0000256" key="7">
    <source>
        <dbReference type="ARBA" id="ARBA00023288"/>
    </source>
</evidence>
<evidence type="ECO:0000256" key="5">
    <source>
        <dbReference type="ARBA" id="ARBA00023157"/>
    </source>
</evidence>
<dbReference type="CDD" id="cd11019">
    <property type="entry name" value="OsENODL1_like"/>
    <property type="match status" value="1"/>
</dbReference>
<dbReference type="InterPro" id="IPR008972">
    <property type="entry name" value="Cupredoxin"/>
</dbReference>
<sequence length="196" mass="20137">MRGPSALASLVAAAAALLLLIEGCGGAMYKVGDLDAWGIPPPSKPDVYSRWAKSIHFALGDSIWFLYPPSQDSVVQVTPRAFAACEASDPVLKLDDGNSVFNLTTPGRFYYISAAPGHCRKGQKLAVDVPMANGTYLPPTANDLAAFAPMPAEAPAGFESAALGPAGAHPSAAFRAAAAGAGSFLLAALSFAVFLL</sequence>
<keyword evidence="6" id="KW-0325">Glycoprotein</keyword>
<organism evidence="13 14">
    <name type="scientific">Oryza meyeriana var. granulata</name>
    <dbReference type="NCBI Taxonomy" id="110450"/>
    <lineage>
        <taxon>Eukaryota</taxon>
        <taxon>Viridiplantae</taxon>
        <taxon>Streptophyta</taxon>
        <taxon>Embryophyta</taxon>
        <taxon>Tracheophyta</taxon>
        <taxon>Spermatophyta</taxon>
        <taxon>Magnoliopsida</taxon>
        <taxon>Liliopsida</taxon>
        <taxon>Poales</taxon>
        <taxon>Poaceae</taxon>
        <taxon>BOP clade</taxon>
        <taxon>Oryzoideae</taxon>
        <taxon>Oryzeae</taxon>
        <taxon>Oryzinae</taxon>
        <taxon>Oryza</taxon>
        <taxon>Oryza meyeriana</taxon>
    </lineage>
</organism>
<keyword evidence="5" id="KW-1015">Disulfide bond</keyword>
<dbReference type="GO" id="GO:0012505">
    <property type="term" value="C:endomembrane system"/>
    <property type="evidence" value="ECO:0007669"/>
    <property type="project" value="UniProtKB-SubCell"/>
</dbReference>
<dbReference type="AlphaFoldDB" id="A0A6G1DVN0"/>
<evidence type="ECO:0000256" key="2">
    <source>
        <dbReference type="ARBA" id="ARBA00022622"/>
    </source>
</evidence>
<dbReference type="Gene3D" id="2.60.40.420">
    <property type="entry name" value="Cupredoxins - blue copper proteins"/>
    <property type="match status" value="1"/>
</dbReference>
<evidence type="ECO:0000256" key="3">
    <source>
        <dbReference type="ARBA" id="ARBA00022729"/>
    </source>
</evidence>
<proteinExistence type="inferred from homology"/>
<evidence type="ECO:0000256" key="10">
    <source>
        <dbReference type="SAM" id="Phobius"/>
    </source>
</evidence>
<dbReference type="Proteomes" id="UP000479710">
    <property type="component" value="Unassembled WGS sequence"/>
</dbReference>
<feature type="domain" description="Phytocyanin" evidence="12">
    <location>
        <begin position="27"/>
        <end position="131"/>
    </location>
</feature>
<dbReference type="FunFam" id="2.60.40.420:FF:000010">
    <property type="entry name" value="Early nodulin-like protein 1"/>
    <property type="match status" value="1"/>
</dbReference>
<evidence type="ECO:0000256" key="4">
    <source>
        <dbReference type="ARBA" id="ARBA00023136"/>
    </source>
</evidence>
<evidence type="ECO:0000313" key="14">
    <source>
        <dbReference type="Proteomes" id="UP000479710"/>
    </source>
</evidence>
<evidence type="ECO:0000259" key="12">
    <source>
        <dbReference type="PROSITE" id="PS51485"/>
    </source>
</evidence>